<feature type="region of interest" description="Disordered" evidence="1">
    <location>
        <begin position="68"/>
        <end position="96"/>
    </location>
</feature>
<feature type="compositionally biased region" description="Polar residues" evidence="1">
    <location>
        <begin position="78"/>
        <end position="92"/>
    </location>
</feature>
<gene>
    <name evidence="3" type="ORF">HK099_002724</name>
</gene>
<dbReference type="InterPro" id="IPR023093">
    <property type="entry name" value="ScpA-like_C"/>
</dbReference>
<proteinExistence type="predicted"/>
<keyword evidence="4" id="KW-1185">Reference proteome</keyword>
<dbReference type="SUPFAM" id="SSF46785">
    <property type="entry name" value="Winged helix' DNA-binding domain"/>
    <property type="match status" value="1"/>
</dbReference>
<dbReference type="Gene3D" id="1.10.10.580">
    <property type="entry name" value="Structural maintenance of chromosome 1. Chain E"/>
    <property type="match status" value="1"/>
</dbReference>
<dbReference type="AlphaFoldDB" id="A0AAD5XRW5"/>
<evidence type="ECO:0000259" key="2">
    <source>
        <dbReference type="Pfam" id="PF04824"/>
    </source>
</evidence>
<evidence type="ECO:0000256" key="1">
    <source>
        <dbReference type="SAM" id="MobiDB-lite"/>
    </source>
</evidence>
<sequence>MSLEFVQCSSNEKKNTLKRYRGGELKNRQNFDANSKLKDYSEGIVNVESSRFQQRFEEESTNEIEMMREGKEKRRRSNFSPATLGNQSSISGSIAEDFSTPGSRRISGFEFNSLNKSNDTGERAVDRGDLFDPLTENFFDDHRGSKNESMGGGILFEDEENSYINKESQRTFEFERDIDSFQNYLKEIMRAANTNFIFLNDLIPEKNVSQAARMFYFVLTLTSRGDFKAEQIKPFGDIK</sequence>
<feature type="non-terminal residue" evidence="3">
    <location>
        <position position="239"/>
    </location>
</feature>
<reference evidence="3" key="1">
    <citation type="submission" date="2020-05" db="EMBL/GenBank/DDBJ databases">
        <title>Phylogenomic resolution of chytrid fungi.</title>
        <authorList>
            <person name="Stajich J.E."/>
            <person name="Amses K."/>
            <person name="Simmons R."/>
            <person name="Seto K."/>
            <person name="Myers J."/>
            <person name="Bonds A."/>
            <person name="Quandt C.A."/>
            <person name="Barry K."/>
            <person name="Liu P."/>
            <person name="Grigoriev I."/>
            <person name="Longcore J.E."/>
            <person name="James T.Y."/>
        </authorList>
    </citation>
    <scope>NUCLEOTIDE SEQUENCE</scope>
    <source>
        <strain evidence="3">JEL0476</strain>
    </source>
</reference>
<evidence type="ECO:0000313" key="3">
    <source>
        <dbReference type="EMBL" id="KAJ3200323.1"/>
    </source>
</evidence>
<dbReference type="InterPro" id="IPR036390">
    <property type="entry name" value="WH_DNA-bd_sf"/>
</dbReference>
<dbReference type="InterPro" id="IPR006909">
    <property type="entry name" value="Rad21/Rec8_C_eu"/>
</dbReference>
<dbReference type="Pfam" id="PF04824">
    <property type="entry name" value="Rad21_Rec8"/>
    <property type="match status" value="1"/>
</dbReference>
<dbReference type="Proteomes" id="UP001211065">
    <property type="component" value="Unassembled WGS sequence"/>
</dbReference>
<accession>A0AAD5XRW5</accession>
<evidence type="ECO:0000313" key="4">
    <source>
        <dbReference type="Proteomes" id="UP001211065"/>
    </source>
</evidence>
<name>A0AAD5XRW5_9FUNG</name>
<protein>
    <recommendedName>
        <fullName evidence="2">Rad21/Rec8-like protein C-terminal eukaryotic domain-containing protein</fullName>
    </recommendedName>
</protein>
<organism evidence="3 4">
    <name type="scientific">Clydaea vesicula</name>
    <dbReference type="NCBI Taxonomy" id="447962"/>
    <lineage>
        <taxon>Eukaryota</taxon>
        <taxon>Fungi</taxon>
        <taxon>Fungi incertae sedis</taxon>
        <taxon>Chytridiomycota</taxon>
        <taxon>Chytridiomycota incertae sedis</taxon>
        <taxon>Chytridiomycetes</taxon>
        <taxon>Lobulomycetales</taxon>
        <taxon>Lobulomycetaceae</taxon>
        <taxon>Clydaea</taxon>
    </lineage>
</organism>
<feature type="domain" description="Rad21/Rec8-like protein C-terminal eukaryotic" evidence="2">
    <location>
        <begin position="195"/>
        <end position="239"/>
    </location>
</feature>
<dbReference type="EMBL" id="JADGJW010001927">
    <property type="protein sequence ID" value="KAJ3200323.1"/>
    <property type="molecule type" value="Genomic_DNA"/>
</dbReference>
<comment type="caution">
    <text evidence="3">The sequence shown here is derived from an EMBL/GenBank/DDBJ whole genome shotgun (WGS) entry which is preliminary data.</text>
</comment>